<dbReference type="OrthoDB" id="1606438at2759"/>
<dbReference type="InterPro" id="IPR029063">
    <property type="entry name" value="SAM-dependent_MTases_sf"/>
</dbReference>
<evidence type="ECO:0000256" key="7">
    <source>
        <dbReference type="ARBA" id="ARBA00043054"/>
    </source>
</evidence>
<dbReference type="Pfam" id="PF00891">
    <property type="entry name" value="Methyltransf_2"/>
    <property type="match status" value="1"/>
</dbReference>
<dbReference type="PANTHER" id="PTHR43712:SF2">
    <property type="entry name" value="O-METHYLTRANSFERASE CICE"/>
    <property type="match status" value="1"/>
</dbReference>
<evidence type="ECO:0000313" key="9">
    <source>
        <dbReference type="EMBL" id="RWS24073.1"/>
    </source>
</evidence>
<protein>
    <recommendedName>
        <fullName evidence="6">Acetylserotonin O-methyltransferase</fullName>
        <ecNumber evidence="5">2.1.1.4</ecNumber>
    </recommendedName>
    <alternativeName>
        <fullName evidence="7">Hydroxyindole O-methyltransferase</fullName>
    </alternativeName>
</protein>
<evidence type="ECO:0000259" key="8">
    <source>
        <dbReference type="Pfam" id="PF00891"/>
    </source>
</evidence>
<keyword evidence="10" id="KW-1185">Reference proteome</keyword>
<accession>A0A443S958</accession>
<dbReference type="SUPFAM" id="SSF53335">
    <property type="entry name" value="S-adenosyl-L-methionine-dependent methyltransferases"/>
    <property type="match status" value="1"/>
</dbReference>
<comment type="function">
    <text evidence="4">Catalyzes the transfer of a methyl group onto N-acetylserotonin, producing melatonin (N-acetyl-5-methoxytryptamine).</text>
</comment>
<dbReference type="Proteomes" id="UP000288716">
    <property type="component" value="Unassembled WGS sequence"/>
</dbReference>
<comment type="caution">
    <text evidence="9">The sequence shown here is derived from an EMBL/GenBank/DDBJ whole genome shotgun (WGS) entry which is preliminary data.</text>
</comment>
<dbReference type="VEuPathDB" id="VectorBase:LDEU007967"/>
<dbReference type="AlphaFoldDB" id="A0A443S958"/>
<name>A0A443S958_9ACAR</name>
<reference evidence="9 10" key="1">
    <citation type="journal article" date="2018" name="Gigascience">
        <title>Genomes of trombidid mites reveal novel predicted allergens and laterally-transferred genes associated with secondary metabolism.</title>
        <authorList>
            <person name="Dong X."/>
            <person name="Chaisiri K."/>
            <person name="Xia D."/>
            <person name="Armstrong S.D."/>
            <person name="Fang Y."/>
            <person name="Donnelly M.J."/>
            <person name="Kadowaki T."/>
            <person name="McGarry J.W."/>
            <person name="Darby A.C."/>
            <person name="Makepeace B.L."/>
        </authorList>
    </citation>
    <scope>NUCLEOTIDE SEQUENCE [LARGE SCALE GENOMIC DNA]</scope>
    <source>
        <strain evidence="9">UoL-UT</strain>
    </source>
</reference>
<evidence type="ECO:0000256" key="1">
    <source>
        <dbReference type="ARBA" id="ARBA00022603"/>
    </source>
</evidence>
<evidence type="ECO:0000256" key="4">
    <source>
        <dbReference type="ARBA" id="ARBA00037645"/>
    </source>
</evidence>
<evidence type="ECO:0000256" key="3">
    <source>
        <dbReference type="ARBA" id="ARBA00022691"/>
    </source>
</evidence>
<dbReference type="STRING" id="299467.A0A443S958"/>
<dbReference type="EMBL" id="NCKV01005427">
    <property type="protein sequence ID" value="RWS24073.1"/>
    <property type="molecule type" value="Genomic_DNA"/>
</dbReference>
<evidence type="ECO:0000256" key="5">
    <source>
        <dbReference type="ARBA" id="ARBA00039116"/>
    </source>
</evidence>
<feature type="domain" description="O-methyltransferase C-terminal" evidence="8">
    <location>
        <begin position="2"/>
        <end position="94"/>
    </location>
</feature>
<dbReference type="InterPro" id="IPR001077">
    <property type="entry name" value="COMT_C"/>
</dbReference>
<dbReference type="EC" id="2.1.1.4" evidence="5"/>
<dbReference type="PANTHER" id="PTHR43712">
    <property type="entry name" value="PUTATIVE (AFU_ORTHOLOGUE AFUA_4G14580)-RELATED"/>
    <property type="match status" value="1"/>
</dbReference>
<dbReference type="Gene3D" id="3.40.50.150">
    <property type="entry name" value="Vaccinia Virus protein VP39"/>
    <property type="match status" value="1"/>
</dbReference>
<keyword evidence="1" id="KW-0489">Methyltransferase</keyword>
<dbReference type="InterPro" id="IPR016461">
    <property type="entry name" value="COMT-like"/>
</dbReference>
<evidence type="ECO:0000313" key="10">
    <source>
        <dbReference type="Proteomes" id="UP000288716"/>
    </source>
</evidence>
<keyword evidence="2" id="KW-0808">Transferase</keyword>
<sequence>MRFIAGDALLSVPSGADCYIMKWVLGDFDDNAALSILSNITKDMKKSAKLILILPIVKDDNKQNFGAFFYVEQMFLGAGHERTETELRELLSKAHLRIIRIIESGFDLLDIVEAVNT</sequence>
<proteinExistence type="predicted"/>
<gene>
    <name evidence="9" type="ORF">B4U80_13276</name>
</gene>
<evidence type="ECO:0000256" key="6">
    <source>
        <dbReference type="ARBA" id="ARBA00040730"/>
    </source>
</evidence>
<evidence type="ECO:0000256" key="2">
    <source>
        <dbReference type="ARBA" id="ARBA00022679"/>
    </source>
</evidence>
<dbReference type="GO" id="GO:0017096">
    <property type="term" value="F:acetylserotonin O-methyltransferase activity"/>
    <property type="evidence" value="ECO:0007669"/>
    <property type="project" value="UniProtKB-EC"/>
</dbReference>
<dbReference type="PROSITE" id="PS51683">
    <property type="entry name" value="SAM_OMT_II"/>
    <property type="match status" value="1"/>
</dbReference>
<keyword evidence="3" id="KW-0949">S-adenosyl-L-methionine</keyword>
<dbReference type="GO" id="GO:0032259">
    <property type="term" value="P:methylation"/>
    <property type="evidence" value="ECO:0007669"/>
    <property type="project" value="UniProtKB-KW"/>
</dbReference>
<organism evidence="9 10">
    <name type="scientific">Leptotrombidium deliense</name>
    <dbReference type="NCBI Taxonomy" id="299467"/>
    <lineage>
        <taxon>Eukaryota</taxon>
        <taxon>Metazoa</taxon>
        <taxon>Ecdysozoa</taxon>
        <taxon>Arthropoda</taxon>
        <taxon>Chelicerata</taxon>
        <taxon>Arachnida</taxon>
        <taxon>Acari</taxon>
        <taxon>Acariformes</taxon>
        <taxon>Trombidiformes</taxon>
        <taxon>Prostigmata</taxon>
        <taxon>Anystina</taxon>
        <taxon>Parasitengona</taxon>
        <taxon>Trombiculoidea</taxon>
        <taxon>Trombiculidae</taxon>
        <taxon>Leptotrombidium</taxon>
    </lineage>
</organism>